<comment type="subunit">
    <text evidence="14">Component of the signal peptidase complex (SPC) composed of a catalytic subunit SEC11 and three accessory subunits SPC1, SPC2 and SPC3. The complex induces a local thinning of the ER membrane which is used to measure the length of the signal peptide (SP) h-region of protein substrates. This ensures the selectivity of the complex towards h-regions shorter than 18-20 amino acids. SPC associates with the translocon complex.</text>
</comment>
<dbReference type="EC" id="3.4.21.89" evidence="4 15"/>
<keyword evidence="10" id="KW-0735">Signal-anchor</keyword>
<dbReference type="GO" id="GO:0004252">
    <property type="term" value="F:serine-type endopeptidase activity"/>
    <property type="evidence" value="ECO:0007669"/>
    <property type="project" value="InterPro"/>
</dbReference>
<dbReference type="SUPFAM" id="SSF51306">
    <property type="entry name" value="LexA/Signal peptidase"/>
    <property type="match status" value="1"/>
</dbReference>
<keyword evidence="11" id="KW-1133">Transmembrane helix</keyword>
<dbReference type="STRING" id="1448308.A0A2T2NCW3"/>
<comment type="catalytic activity">
    <reaction evidence="1 15">
        <text>Cleavage of hydrophobic, N-terminal signal or leader sequences from secreted and periplasmic proteins.</text>
        <dbReference type="EC" id="3.4.21.89"/>
    </reaction>
</comment>
<evidence type="ECO:0000256" key="11">
    <source>
        <dbReference type="ARBA" id="ARBA00022989"/>
    </source>
</evidence>
<name>A0A2T2NCW3_CORCC</name>
<proteinExistence type="inferred from homology"/>
<accession>A0A2T2NCW3</accession>
<evidence type="ECO:0000256" key="10">
    <source>
        <dbReference type="ARBA" id="ARBA00022968"/>
    </source>
</evidence>
<dbReference type="InterPro" id="IPR036286">
    <property type="entry name" value="LexA/Signal_pep-like_sf"/>
</dbReference>
<evidence type="ECO:0000256" key="15">
    <source>
        <dbReference type="RuleBase" id="RU362047"/>
    </source>
</evidence>
<keyword evidence="8 15" id="KW-0378">Hydrolase</keyword>
<evidence type="ECO:0000256" key="4">
    <source>
        <dbReference type="ARBA" id="ARBA00013208"/>
    </source>
</evidence>
<evidence type="ECO:0000256" key="14">
    <source>
        <dbReference type="ARBA" id="ARBA00047037"/>
    </source>
</evidence>
<dbReference type="GO" id="GO:0009003">
    <property type="term" value="F:signal peptidase activity"/>
    <property type="evidence" value="ECO:0007669"/>
    <property type="project" value="UniProtKB-EC"/>
</dbReference>
<evidence type="ECO:0000256" key="2">
    <source>
        <dbReference type="ARBA" id="ARBA00004648"/>
    </source>
</evidence>
<dbReference type="InterPro" id="IPR001733">
    <property type="entry name" value="Peptidase_S26B"/>
</dbReference>
<comment type="subcellular location">
    <subcellularLocation>
        <location evidence="2">Endoplasmic reticulum membrane</location>
        <topology evidence="2">Single-pass type II membrane protein</topology>
    </subcellularLocation>
</comment>
<evidence type="ECO:0000256" key="7">
    <source>
        <dbReference type="ARBA" id="ARBA00022692"/>
    </source>
</evidence>
<dbReference type="PRINTS" id="PR00728">
    <property type="entry name" value="SIGNALPTASE"/>
</dbReference>
<dbReference type="AlphaFoldDB" id="A0A2T2NCW3"/>
<evidence type="ECO:0000256" key="13">
    <source>
        <dbReference type="ARBA" id="ARBA00045533"/>
    </source>
</evidence>
<keyword evidence="9 15" id="KW-0256">Endoplasmic reticulum</keyword>
<organism evidence="16 17">
    <name type="scientific">Corynespora cassiicola Philippines</name>
    <dbReference type="NCBI Taxonomy" id="1448308"/>
    <lineage>
        <taxon>Eukaryota</taxon>
        <taxon>Fungi</taxon>
        <taxon>Dikarya</taxon>
        <taxon>Ascomycota</taxon>
        <taxon>Pezizomycotina</taxon>
        <taxon>Dothideomycetes</taxon>
        <taxon>Pleosporomycetidae</taxon>
        <taxon>Pleosporales</taxon>
        <taxon>Corynesporascaceae</taxon>
        <taxon>Corynespora</taxon>
    </lineage>
</organism>
<dbReference type="InterPro" id="IPR019533">
    <property type="entry name" value="Peptidase_S26"/>
</dbReference>
<protein>
    <recommendedName>
        <fullName evidence="5 15">Signal peptidase complex catalytic subunit SEC11</fullName>
        <ecNumber evidence="4 15">3.4.21.89</ecNumber>
    </recommendedName>
</protein>
<keyword evidence="17" id="KW-1185">Reference proteome</keyword>
<dbReference type="Proteomes" id="UP000240883">
    <property type="component" value="Unassembled WGS sequence"/>
</dbReference>
<dbReference type="EMBL" id="KZ678140">
    <property type="protein sequence ID" value="PSN63282.1"/>
    <property type="molecule type" value="Genomic_DNA"/>
</dbReference>
<evidence type="ECO:0000313" key="16">
    <source>
        <dbReference type="EMBL" id="PSN63282.1"/>
    </source>
</evidence>
<dbReference type="InterPro" id="IPR019756">
    <property type="entry name" value="Pept_S26A_signal_pept_1_Ser-AS"/>
</dbReference>
<sequence length="171" mass="18703">MRKSSVEVLRIASAIAVAIALWSALTIFTRSSYPILTVSSESMEPTFYRGDIILLSNRRQRVVVGDIPVLWFAGRPLPMVHRAIEVLDQAEGNADNATTSQLILTKGDNNGRDDGLSSLYPAGRKYARRDEVVGLVYGKVPYLGQFSLLAREKPWVLCAAIASILAVGRAL</sequence>
<dbReference type="CDD" id="cd06530">
    <property type="entry name" value="S26_SPase_I"/>
    <property type="match status" value="1"/>
</dbReference>
<gene>
    <name evidence="16" type="ORF">BS50DRAFT_531016</name>
</gene>
<evidence type="ECO:0000256" key="12">
    <source>
        <dbReference type="ARBA" id="ARBA00023136"/>
    </source>
</evidence>
<evidence type="ECO:0000256" key="5">
    <source>
        <dbReference type="ARBA" id="ARBA00019685"/>
    </source>
</evidence>
<evidence type="ECO:0000256" key="1">
    <source>
        <dbReference type="ARBA" id="ARBA00000677"/>
    </source>
</evidence>
<evidence type="ECO:0000256" key="8">
    <source>
        <dbReference type="ARBA" id="ARBA00022801"/>
    </source>
</evidence>
<evidence type="ECO:0000256" key="3">
    <source>
        <dbReference type="ARBA" id="ARBA00011035"/>
    </source>
</evidence>
<dbReference type="NCBIfam" id="TIGR02228">
    <property type="entry name" value="sigpep_I_arch"/>
    <property type="match status" value="1"/>
</dbReference>
<keyword evidence="7" id="KW-0812">Transmembrane</keyword>
<reference evidence="16 17" key="1">
    <citation type="journal article" date="2018" name="Front. Microbiol.">
        <title>Genome-Wide Analysis of Corynespora cassiicola Leaf Fall Disease Putative Effectors.</title>
        <authorList>
            <person name="Lopez D."/>
            <person name="Ribeiro S."/>
            <person name="Label P."/>
            <person name="Fumanal B."/>
            <person name="Venisse J.S."/>
            <person name="Kohler A."/>
            <person name="de Oliveira R.R."/>
            <person name="Labutti K."/>
            <person name="Lipzen A."/>
            <person name="Lail K."/>
            <person name="Bauer D."/>
            <person name="Ohm R.A."/>
            <person name="Barry K.W."/>
            <person name="Spatafora J."/>
            <person name="Grigoriev I.V."/>
            <person name="Martin F.M."/>
            <person name="Pujade-Renaud V."/>
        </authorList>
    </citation>
    <scope>NUCLEOTIDE SEQUENCE [LARGE SCALE GENOMIC DNA]</scope>
    <source>
        <strain evidence="16 17">Philippines</strain>
    </source>
</reference>
<evidence type="ECO:0000256" key="9">
    <source>
        <dbReference type="ARBA" id="ARBA00022824"/>
    </source>
</evidence>
<dbReference type="PROSITE" id="PS00501">
    <property type="entry name" value="SPASE_I_1"/>
    <property type="match status" value="1"/>
</dbReference>
<dbReference type="GO" id="GO:0005787">
    <property type="term" value="C:signal peptidase complex"/>
    <property type="evidence" value="ECO:0007669"/>
    <property type="project" value="TreeGrafter"/>
</dbReference>
<comment type="similarity">
    <text evidence="3 15">Belongs to the peptidase S26B family.</text>
</comment>
<keyword evidence="12" id="KW-0472">Membrane</keyword>
<dbReference type="GO" id="GO:0006465">
    <property type="term" value="P:signal peptide processing"/>
    <property type="evidence" value="ECO:0007669"/>
    <property type="project" value="UniProtKB-UniRule"/>
</dbReference>
<dbReference type="PANTHER" id="PTHR10806">
    <property type="entry name" value="SIGNAL PEPTIDASE COMPLEX CATALYTIC SUBUNIT SEC11"/>
    <property type="match status" value="1"/>
</dbReference>
<evidence type="ECO:0000313" key="17">
    <source>
        <dbReference type="Proteomes" id="UP000240883"/>
    </source>
</evidence>
<dbReference type="PANTHER" id="PTHR10806:SF6">
    <property type="entry name" value="SIGNAL PEPTIDASE COMPLEX CATALYTIC SUBUNIT SEC11"/>
    <property type="match status" value="1"/>
</dbReference>
<keyword evidence="6 15" id="KW-0645">Protease</keyword>
<comment type="function">
    <text evidence="13">Catalytic component of the signal peptidase complex (SPC) which catalyzes the cleavage of N-terminal signal sequences from nascent proteins as they are translocated into the lumen of the endoplasmic reticulum. Specifically cleaves N-terminal signal peptides that contain a hydrophobic alpha-helix (h-region) shorter than 18-20 amino acids.</text>
</comment>
<evidence type="ECO:0000256" key="6">
    <source>
        <dbReference type="ARBA" id="ARBA00022670"/>
    </source>
</evidence>
<dbReference type="OrthoDB" id="10257561at2759"/>